<evidence type="ECO:0000313" key="3">
    <source>
        <dbReference type="EMBL" id="OKL40259.1"/>
    </source>
</evidence>
<reference evidence="3 4" key="1">
    <citation type="submission" date="2016-03" db="EMBL/GenBank/DDBJ databases">
        <title>Genome sequence of Pontibacter sp. nov., of the family cytophagaceae, isolated from marine sediment of the Yellow Sea, China.</title>
        <authorList>
            <person name="Zhang G."/>
            <person name="Zhang R."/>
        </authorList>
    </citation>
    <scope>NUCLEOTIDE SEQUENCE [LARGE SCALE GENOMIC DNA]</scope>
    <source>
        <strain evidence="3 4">S10-8</strain>
    </source>
</reference>
<name>A0A1Q5PDD9_9BACT</name>
<dbReference type="SUPFAM" id="SSF103088">
    <property type="entry name" value="OmpA-like"/>
    <property type="match status" value="1"/>
</dbReference>
<comment type="caution">
    <text evidence="3">The sequence shown here is derived from an EMBL/GenBank/DDBJ whole genome shotgun (WGS) entry which is preliminary data.</text>
</comment>
<keyword evidence="1" id="KW-0472">Membrane</keyword>
<organism evidence="3 4">
    <name type="scientific">Pontibacter flavimaris</name>
    <dbReference type="NCBI Taxonomy" id="1797110"/>
    <lineage>
        <taxon>Bacteria</taxon>
        <taxon>Pseudomonadati</taxon>
        <taxon>Bacteroidota</taxon>
        <taxon>Cytophagia</taxon>
        <taxon>Cytophagales</taxon>
        <taxon>Hymenobacteraceae</taxon>
        <taxon>Pontibacter</taxon>
    </lineage>
</organism>
<dbReference type="AlphaFoldDB" id="A0A1Q5PDD9"/>
<dbReference type="PROSITE" id="PS51123">
    <property type="entry name" value="OMPA_2"/>
    <property type="match status" value="1"/>
</dbReference>
<dbReference type="Proteomes" id="UP000186551">
    <property type="component" value="Unassembled WGS sequence"/>
</dbReference>
<dbReference type="OrthoDB" id="9805566at2"/>
<keyword evidence="3" id="KW-0282">Flagellum</keyword>
<evidence type="ECO:0000259" key="2">
    <source>
        <dbReference type="PROSITE" id="PS51123"/>
    </source>
</evidence>
<keyword evidence="4" id="KW-1185">Reference proteome</keyword>
<protein>
    <submittedName>
        <fullName evidence="3">Flagellar motor protein MotB</fullName>
    </submittedName>
</protein>
<dbReference type="InterPro" id="IPR036737">
    <property type="entry name" value="OmpA-like_sf"/>
</dbReference>
<dbReference type="GO" id="GO:0016020">
    <property type="term" value="C:membrane"/>
    <property type="evidence" value="ECO:0007669"/>
    <property type="project" value="UniProtKB-UniRule"/>
</dbReference>
<keyword evidence="3" id="KW-0969">Cilium</keyword>
<dbReference type="InterPro" id="IPR025665">
    <property type="entry name" value="Beta-barrel_OMP_2"/>
</dbReference>
<proteinExistence type="predicted"/>
<dbReference type="InterPro" id="IPR006665">
    <property type="entry name" value="OmpA-like"/>
</dbReference>
<sequence>MTIKNNITGSRTAWSGSKLTLKTIVLSTIIFTGIQAPVQAQEAPFTKPSWWFGAAAGANFNFYNGSIHKLNSQLTPPVTFHEGNGVGLFAAPLIEYRRPESRWGLMLQTGYDSRRGEFDQQTTACDCPADLSTKLSYITIEPSLRFAPFKKSGFYLMGGPRLAFNVKKEFTYEQGVNPAYPDQEKNPIVKGDLSDVKERLLSMQVGAGYDIPLASQNNRTQVILSPFVTYQPYFGQSPRSIETMTVNTLRVGAALKFGRGKPNATIAANDVTFSVNSPTNIATDRRVRETFPLRNYVFFNQGSTAIPNRYVLLEKNQVKDFKEDQLEVFTPKTLSGRSDREMTVYYNVLNILGDRLGKNPSATITLVGSSENGPQEGKVMAEAVKSYLVNTFGINASRIAIEGRNKPKLPSEQPGGTKELELLREGDRRVSIESNAPALLMEFQSGPEAALKPVEITATQEAPLDSYVTFTAAGSDKAYTSWSMELTDDKGVVQKYGPYMQETVSLPGKSILATRPKGTYLVTMLGTKEDGTIEKKEATVNMVLWTPAKDEEGQRYSVLYEFNDSKAITTYEKYLTEIVTPKIPKGGNVIIHGYTDIIGEDTNNRNLSLARANDVKRIIENSLAKAGRNDVTFEVKRFGEDKSLAPFNNIYPEERFYNRTVIIDIIPGK</sequence>
<evidence type="ECO:0000256" key="1">
    <source>
        <dbReference type="PROSITE-ProRule" id="PRU00473"/>
    </source>
</evidence>
<feature type="domain" description="OmpA-like" evidence="2">
    <location>
        <begin position="547"/>
        <end position="669"/>
    </location>
</feature>
<evidence type="ECO:0000313" key="4">
    <source>
        <dbReference type="Proteomes" id="UP000186551"/>
    </source>
</evidence>
<gene>
    <name evidence="3" type="ORF">A3841_18205</name>
</gene>
<dbReference type="RefSeq" id="WP_073852364.1">
    <property type="nucleotide sequence ID" value="NZ_LVWA01000005.1"/>
</dbReference>
<dbReference type="STRING" id="1797110.A3841_18205"/>
<dbReference type="Pfam" id="PF13568">
    <property type="entry name" value="OMP_b-brl_2"/>
    <property type="match status" value="1"/>
</dbReference>
<accession>A0A1Q5PDD9</accession>
<dbReference type="Gene3D" id="3.30.1330.60">
    <property type="entry name" value="OmpA-like domain"/>
    <property type="match status" value="1"/>
</dbReference>
<keyword evidence="3" id="KW-0966">Cell projection</keyword>
<dbReference type="EMBL" id="LVWA01000005">
    <property type="protein sequence ID" value="OKL40259.1"/>
    <property type="molecule type" value="Genomic_DNA"/>
</dbReference>